<dbReference type="Gene3D" id="1.10.8.430">
    <property type="entry name" value="Helical domain of apoptotic protease-activating factors"/>
    <property type="match status" value="1"/>
</dbReference>
<keyword evidence="10" id="KW-1185">Reference proteome</keyword>
<protein>
    <submittedName>
        <fullName evidence="9">Disease resistance protein</fullName>
    </submittedName>
</protein>
<feature type="coiled-coil region" evidence="7">
    <location>
        <begin position="29"/>
        <end position="91"/>
    </location>
</feature>
<dbReference type="PANTHER" id="PTHR33463:SF183">
    <property type="entry name" value="NB-ARC DOMAIN DISEASE RESISTANCE PROTEIN"/>
    <property type="match status" value="1"/>
</dbReference>
<evidence type="ECO:0000259" key="8">
    <source>
        <dbReference type="SMART" id="SM00382"/>
    </source>
</evidence>
<comment type="caution">
    <text evidence="9">The sequence shown here is derived from an EMBL/GenBank/DDBJ whole genome shotgun (WGS) entry which is preliminary data.</text>
</comment>
<comment type="similarity">
    <text evidence="1">Belongs to the disease resistance NB-LRR family.</text>
</comment>
<dbReference type="Gene3D" id="3.40.50.300">
    <property type="entry name" value="P-loop containing nucleotide triphosphate hydrolases"/>
    <property type="match status" value="1"/>
</dbReference>
<reference evidence="9" key="1">
    <citation type="submission" date="2020-09" db="EMBL/GenBank/DDBJ databases">
        <title>Genome-Enabled Discovery of Anthraquinone Biosynthesis in Senna tora.</title>
        <authorList>
            <person name="Kang S.-H."/>
            <person name="Pandey R.P."/>
            <person name="Lee C.-M."/>
            <person name="Sim J.-S."/>
            <person name="Jeong J.-T."/>
            <person name="Choi B.-S."/>
            <person name="Jung M."/>
            <person name="Ginzburg D."/>
            <person name="Zhao K."/>
            <person name="Won S.Y."/>
            <person name="Oh T.-J."/>
            <person name="Yu Y."/>
            <person name="Kim N.-H."/>
            <person name="Lee O.R."/>
            <person name="Lee T.-H."/>
            <person name="Bashyal P."/>
            <person name="Kim T.-S."/>
            <person name="Lee W.-H."/>
            <person name="Kawkins C."/>
            <person name="Kim C.-K."/>
            <person name="Kim J.S."/>
            <person name="Ahn B.O."/>
            <person name="Rhee S.Y."/>
            <person name="Sohng J.K."/>
        </authorList>
    </citation>
    <scope>NUCLEOTIDE SEQUENCE</scope>
    <source>
        <tissue evidence="9">Leaf</tissue>
    </source>
</reference>
<dbReference type="SUPFAM" id="SSF52540">
    <property type="entry name" value="P-loop containing nucleoside triphosphate hydrolases"/>
    <property type="match status" value="1"/>
</dbReference>
<keyword evidence="7" id="KW-0175">Coiled coil</keyword>
<dbReference type="SUPFAM" id="SSF52058">
    <property type="entry name" value="L domain-like"/>
    <property type="match status" value="1"/>
</dbReference>
<sequence>MSAVSEIVNQLVGAAISQANYCFHFNRYVKDLETQKEKLQSKIESVVDRAKEDRKKTKTTITSVDEWLSEADSLAAKVVELEEKVKHKRMKTSCLNYCPPNLIRRYSLAKKLEEMTKEIDEHNNITFPEFSRVASLVGMNYYSSDGFLHFDSRKEAYGRLLEALKDDETHMIGLYGMGGCGKTTLAKEVGKEAEQHFGKVVLVTVSQDMKVEKIQESIASELGLELKEKEEPERAKRLFMRLTSGERFLLILDDVWVQLNFEAIGIPTGKNQKGCTILITTRQYGICTSMNCGRIISLEVLNEKEAWALFQKHVEFFDDNSDSIKGVAEEITKQCGGLPVAIAAVASTLKGKAQFEWEEALNTLKDSNILEIEEGLRSPYACLELSYNQLTNESARSLFLLCSVFPEDYEISEDLLTKIGIGLGLVEEFQSYKRARNNVRKAKNKLTDSYLLLKVDKANRVKMHDLVRDVALWIANKEGKLIKGPEKSHELEFLIMKDSRSRVRYLWLDEVDKFPHELDCPELEFLFVSTKSEHCVDLTNDFFTRMKKLRVLFLKNSYRDITCLQLPKPEHSINNLRCLILERWTLGDFSFVRSLGRLESLTLQYCCLDELPSCVIHQKKLKLLDVCRCEIGRNPYEVIGKCSQLEELYFVDNGGAEWKDQDENFANYFDKASSTTQELERYCLNLGKRPYTVHREDFSVTRSLSVDYFDTCISNETVKDLMRRAQVLALDGIHRSCKSIFPSIVQIIGGGMNDLTKLSLYKLDGIECVTNTRDDLGVVGTLPNLTHLSIESMEHLKSVCCGQPPQGHFAKLKELWISTCDSLEHIITTTDERKEIVAVNSESEYQRSLGVAFSQLKYLKIIRCNQLEDLIPVSFAHSLACLKSLTILEARKLKYVFGQSEDEDQNPNKFHIIQFSALRILDLHNLPNIISICPQNCHLTWPYLRTLELSKCPQPSILFGSSPEDLTDSEDLMKTMVTYLENLKSVSLRYHVKIDVIFSTEWFPINGLVVNSGLQSIELINLPELRHIWMSPKNFIGIQNLVELIIQKCGNLKVIFQKSVLRSIPQLKTLSIENCEELEEIFEEEENQNVSNPQLLFPHLTTIIIQHCHKLKHLFPVSTSHVLPKLETLWIEEASQLEQVFGHEEEDTRDRIRKEALKMTPPLKLLVLVKLPSLNIRGQWISELQTVRYHFVHESPKLNWTSTQDLEDLREMLRDEEGDFQNMSWRVEGLLVQLNKSIEDPSKETTNQIHRKETGVELALEEAFEHLLNSGIIHFEPKMASLNLTKSLNETTKDTDVELLGSEVPSVTETSSNNPSHISLHRTASHETELVNEISANEPRLMDQKQQLQQPLGQYEISDIQIPQLIKNVKTSVEESSTQENAGTVISPPKAFLHSVNKLEEQNVEEGNISEKRSVIGFTEASSSLKNAETVTSTSPLNTTLPKAPSYRQIKVNHTEANIDKDTETNPLTNLEDLEDDDLIRLFQSLEEDDGGQLPIPSVPILATTKDELVAKALTDLEVCLKMPLKDIASSQANSLRLHTSLNFLSRLSLEDGALSDGLKAIIHSLHQEFPSMLCSFKQAFGKINKFSVLDERDKCMKEELARRKEAALSLVSKMSETRKFMSEAQEKEARLKEHMSRLEKEIQDCEAELLCLDEQKKKSVAETKELKKEFESVKKEKAEMVEDEGKTRQQLFQVDYKWSVLCSQFQQNNIDAS</sequence>
<dbReference type="Gene3D" id="3.80.10.10">
    <property type="entry name" value="Ribonuclease Inhibitor"/>
    <property type="match status" value="3"/>
</dbReference>
<evidence type="ECO:0000313" key="10">
    <source>
        <dbReference type="Proteomes" id="UP000634136"/>
    </source>
</evidence>
<dbReference type="PANTHER" id="PTHR33463">
    <property type="entry name" value="NB-ARC DOMAIN-CONTAINING PROTEIN-RELATED"/>
    <property type="match status" value="1"/>
</dbReference>
<feature type="domain" description="AAA+ ATPase" evidence="8">
    <location>
        <begin position="168"/>
        <end position="320"/>
    </location>
</feature>
<dbReference type="InterPro" id="IPR057135">
    <property type="entry name" value="At4g27190-like_LRR"/>
</dbReference>
<keyword evidence="5" id="KW-0611">Plant defense</keyword>
<gene>
    <name evidence="9" type="ORF">G2W53_016041</name>
</gene>
<evidence type="ECO:0000256" key="3">
    <source>
        <dbReference type="ARBA" id="ARBA00022737"/>
    </source>
</evidence>
<dbReference type="GO" id="GO:0006952">
    <property type="term" value="P:defense response"/>
    <property type="evidence" value="ECO:0007669"/>
    <property type="project" value="UniProtKB-KW"/>
</dbReference>
<dbReference type="EMBL" id="JAAIUW010000005">
    <property type="protein sequence ID" value="KAF7833708.1"/>
    <property type="molecule type" value="Genomic_DNA"/>
</dbReference>
<dbReference type="Gene3D" id="1.10.10.10">
    <property type="entry name" value="Winged helix-like DNA-binding domain superfamily/Winged helix DNA-binding domain"/>
    <property type="match status" value="1"/>
</dbReference>
<evidence type="ECO:0000256" key="7">
    <source>
        <dbReference type="SAM" id="Coils"/>
    </source>
</evidence>
<dbReference type="InterPro" id="IPR002182">
    <property type="entry name" value="NB-ARC"/>
</dbReference>
<dbReference type="InterPro" id="IPR036388">
    <property type="entry name" value="WH-like_DNA-bd_sf"/>
</dbReference>
<organism evidence="9 10">
    <name type="scientific">Senna tora</name>
    <dbReference type="NCBI Taxonomy" id="362788"/>
    <lineage>
        <taxon>Eukaryota</taxon>
        <taxon>Viridiplantae</taxon>
        <taxon>Streptophyta</taxon>
        <taxon>Embryophyta</taxon>
        <taxon>Tracheophyta</taxon>
        <taxon>Spermatophyta</taxon>
        <taxon>Magnoliopsida</taxon>
        <taxon>eudicotyledons</taxon>
        <taxon>Gunneridae</taxon>
        <taxon>Pentapetalae</taxon>
        <taxon>rosids</taxon>
        <taxon>fabids</taxon>
        <taxon>Fabales</taxon>
        <taxon>Fabaceae</taxon>
        <taxon>Caesalpinioideae</taxon>
        <taxon>Cassia clade</taxon>
        <taxon>Senna</taxon>
    </lineage>
</organism>
<evidence type="ECO:0000313" key="9">
    <source>
        <dbReference type="EMBL" id="KAF7833708.1"/>
    </source>
</evidence>
<dbReference type="InterPro" id="IPR050905">
    <property type="entry name" value="Plant_NBS-LRR"/>
</dbReference>
<dbReference type="SMART" id="SM00382">
    <property type="entry name" value="AAA"/>
    <property type="match status" value="1"/>
</dbReference>
<accession>A0A834WW29</accession>
<evidence type="ECO:0000256" key="4">
    <source>
        <dbReference type="ARBA" id="ARBA00022741"/>
    </source>
</evidence>
<name>A0A834WW29_9FABA</name>
<dbReference type="FunFam" id="3.40.50.300:FF:001091">
    <property type="entry name" value="Probable disease resistance protein At1g61300"/>
    <property type="match status" value="1"/>
</dbReference>
<dbReference type="Pfam" id="PF00931">
    <property type="entry name" value="NB-ARC"/>
    <property type="match status" value="1"/>
</dbReference>
<proteinExistence type="inferred from homology"/>
<dbReference type="InterPro" id="IPR032675">
    <property type="entry name" value="LRR_dom_sf"/>
</dbReference>
<dbReference type="InterPro" id="IPR003593">
    <property type="entry name" value="AAA+_ATPase"/>
</dbReference>
<dbReference type="Proteomes" id="UP000634136">
    <property type="component" value="Unassembled WGS sequence"/>
</dbReference>
<dbReference type="CDD" id="cd00009">
    <property type="entry name" value="AAA"/>
    <property type="match status" value="1"/>
</dbReference>
<dbReference type="Pfam" id="PF23247">
    <property type="entry name" value="LRR_RPS2"/>
    <property type="match status" value="3"/>
</dbReference>
<dbReference type="PRINTS" id="PR00364">
    <property type="entry name" value="DISEASERSIST"/>
</dbReference>
<dbReference type="GO" id="GO:0005524">
    <property type="term" value="F:ATP binding"/>
    <property type="evidence" value="ECO:0007669"/>
    <property type="project" value="UniProtKB-KW"/>
</dbReference>
<evidence type="ECO:0000256" key="1">
    <source>
        <dbReference type="ARBA" id="ARBA00008894"/>
    </source>
</evidence>
<evidence type="ECO:0000256" key="5">
    <source>
        <dbReference type="ARBA" id="ARBA00022821"/>
    </source>
</evidence>
<keyword evidence="4" id="KW-0547">Nucleotide-binding</keyword>
<evidence type="ECO:0000256" key="6">
    <source>
        <dbReference type="ARBA" id="ARBA00022840"/>
    </source>
</evidence>
<keyword evidence="3" id="KW-0677">Repeat</keyword>
<dbReference type="GO" id="GO:0043531">
    <property type="term" value="F:ADP binding"/>
    <property type="evidence" value="ECO:0007669"/>
    <property type="project" value="InterPro"/>
</dbReference>
<keyword evidence="2" id="KW-0433">Leucine-rich repeat</keyword>
<feature type="coiled-coil region" evidence="7">
    <location>
        <begin position="1622"/>
        <end position="1684"/>
    </location>
</feature>
<evidence type="ECO:0000256" key="2">
    <source>
        <dbReference type="ARBA" id="ARBA00022614"/>
    </source>
</evidence>
<dbReference type="InterPro" id="IPR042197">
    <property type="entry name" value="Apaf_helical"/>
</dbReference>
<keyword evidence="6" id="KW-0067">ATP-binding</keyword>
<dbReference type="InterPro" id="IPR027417">
    <property type="entry name" value="P-loop_NTPase"/>
</dbReference>
<dbReference type="OrthoDB" id="1432722at2759"/>